<comment type="similarity">
    <text evidence="9">Belongs to the TatA/E family.</text>
</comment>
<evidence type="ECO:0000256" key="6">
    <source>
        <dbReference type="ARBA" id="ARBA00022989"/>
    </source>
</evidence>
<keyword evidence="8 9" id="KW-0472">Membrane</keyword>
<dbReference type="PRINTS" id="PR01506">
    <property type="entry name" value="TATBPROTEIN"/>
</dbReference>
<evidence type="ECO:0000256" key="8">
    <source>
        <dbReference type="ARBA" id="ARBA00023136"/>
    </source>
</evidence>
<keyword evidence="5 9" id="KW-0653">Protein transport</keyword>
<evidence type="ECO:0000256" key="4">
    <source>
        <dbReference type="ARBA" id="ARBA00022692"/>
    </source>
</evidence>
<keyword evidence="6 9" id="KW-1133">Transmembrane helix</keyword>
<evidence type="ECO:0000256" key="3">
    <source>
        <dbReference type="ARBA" id="ARBA00022475"/>
    </source>
</evidence>
<evidence type="ECO:0000256" key="7">
    <source>
        <dbReference type="ARBA" id="ARBA00023010"/>
    </source>
</evidence>
<gene>
    <name evidence="9 10" type="primary">tatA</name>
    <name evidence="10" type="ORF">I5776_20775</name>
</gene>
<evidence type="ECO:0000256" key="1">
    <source>
        <dbReference type="ARBA" id="ARBA00004162"/>
    </source>
</evidence>
<dbReference type="PANTHER" id="PTHR42982:SF1">
    <property type="entry name" value="SEC-INDEPENDENT PROTEIN TRANSLOCASE PROTEIN TATA"/>
    <property type="match status" value="1"/>
</dbReference>
<keyword evidence="7 9" id="KW-0811">Translocation</keyword>
<evidence type="ECO:0000313" key="11">
    <source>
        <dbReference type="Proteomes" id="UP000595691"/>
    </source>
</evidence>
<dbReference type="Proteomes" id="UP000595691">
    <property type="component" value="Chromosome"/>
</dbReference>
<dbReference type="InterPro" id="IPR006312">
    <property type="entry name" value="TatA/E"/>
</dbReference>
<evidence type="ECO:0000256" key="2">
    <source>
        <dbReference type="ARBA" id="ARBA00022448"/>
    </source>
</evidence>
<comment type="function">
    <text evidence="9">Part of the twin-arginine translocation (Tat) system that transports large folded proteins containing a characteristic twin-arginine motif in their signal peptide across membranes. TatA could form the protein-conducting channel of the Tat system.</text>
</comment>
<evidence type="ECO:0000256" key="5">
    <source>
        <dbReference type="ARBA" id="ARBA00022927"/>
    </source>
</evidence>
<dbReference type="EMBL" id="CP065425">
    <property type="protein sequence ID" value="QQZ09360.1"/>
    <property type="molecule type" value="Genomic_DNA"/>
</dbReference>
<name>A0ABX7E206_9BACI</name>
<organism evidence="10 11">
    <name type="scientific">Heyndrickxia vini</name>
    <dbReference type="NCBI Taxonomy" id="1476025"/>
    <lineage>
        <taxon>Bacteria</taxon>
        <taxon>Bacillati</taxon>
        <taxon>Bacillota</taxon>
        <taxon>Bacilli</taxon>
        <taxon>Bacillales</taxon>
        <taxon>Bacillaceae</taxon>
        <taxon>Heyndrickxia</taxon>
    </lineage>
</organism>
<dbReference type="PANTHER" id="PTHR42982">
    <property type="entry name" value="SEC-INDEPENDENT PROTEIN TRANSLOCASE PROTEIN TATA"/>
    <property type="match status" value="1"/>
</dbReference>
<protein>
    <recommendedName>
        <fullName evidence="9">Sec-independent protein translocase protein TatA</fullName>
    </recommendedName>
</protein>
<dbReference type="Gene3D" id="1.20.5.3310">
    <property type="match status" value="1"/>
</dbReference>
<comment type="subcellular location">
    <subcellularLocation>
        <location evidence="1 9">Cell membrane</location>
        <topology evidence="1 9">Single-pass membrane protein</topology>
    </subcellularLocation>
</comment>
<evidence type="ECO:0000313" key="10">
    <source>
        <dbReference type="EMBL" id="QQZ09360.1"/>
    </source>
</evidence>
<dbReference type="GeneID" id="62499602"/>
<dbReference type="NCBIfam" id="NF011430">
    <property type="entry name" value="PRK14861.1"/>
    <property type="match status" value="1"/>
</dbReference>
<proteinExistence type="inferred from homology"/>
<accession>A0ABX7E206</accession>
<keyword evidence="2 9" id="KW-0813">Transport</keyword>
<dbReference type="HAMAP" id="MF_00236">
    <property type="entry name" value="TatA_E"/>
    <property type="match status" value="1"/>
</dbReference>
<reference evidence="10 11" key="1">
    <citation type="submission" date="2020-11" db="EMBL/GenBank/DDBJ databases">
        <title>Taxonomic evaluation of the Bacillus sporothermodurans group of bacteria based on whole genome sequences.</title>
        <authorList>
            <person name="Fiedler G."/>
            <person name="Herbstmann A.-D."/>
            <person name="Doll E."/>
            <person name="Wenning M."/>
            <person name="Brinks E."/>
            <person name="Kabisch J."/>
            <person name="Breitenwieser F."/>
            <person name="Lappann M."/>
            <person name="Boehnlein C."/>
            <person name="Franz C."/>
        </authorList>
    </citation>
    <scope>NUCLEOTIDE SEQUENCE [LARGE SCALE GENOMIC DNA]</scope>
    <source>
        <strain evidence="10 11">JCM 19841</strain>
    </source>
</reference>
<keyword evidence="3 9" id="KW-1003">Cell membrane</keyword>
<dbReference type="Pfam" id="PF02416">
    <property type="entry name" value="TatA_B_E"/>
    <property type="match status" value="1"/>
</dbReference>
<dbReference type="NCBIfam" id="TIGR01411">
    <property type="entry name" value="tatAE"/>
    <property type="match status" value="1"/>
</dbReference>
<dbReference type="InterPro" id="IPR003369">
    <property type="entry name" value="TatA/B/E"/>
</dbReference>
<comment type="subunit">
    <text evidence="9">Forms a complex with TatC.</text>
</comment>
<dbReference type="RefSeq" id="WP_108072596.1">
    <property type="nucleotide sequence ID" value="NZ_CP065425.1"/>
</dbReference>
<evidence type="ECO:0000256" key="9">
    <source>
        <dbReference type="HAMAP-Rule" id="MF_00236"/>
    </source>
</evidence>
<keyword evidence="11" id="KW-1185">Reference proteome</keyword>
<sequence>MFSSIGIPGLIIILVLALILFGPAKLPQLGKAVGDTLREFKKSTKEVVDDVTEPFESEEKKDTKN</sequence>
<keyword evidence="4 9" id="KW-0812">Transmembrane</keyword>